<evidence type="ECO:0000256" key="2">
    <source>
        <dbReference type="ARBA" id="ARBA00023239"/>
    </source>
</evidence>
<dbReference type="Proteomes" id="UP000291338">
    <property type="component" value="Unassembled WGS sequence"/>
</dbReference>
<dbReference type="Gene3D" id="3.10.450.50">
    <property type="match status" value="1"/>
</dbReference>
<sequence>MKWLYLILITTFLSPTIGWANNRLADNLAVKQVIQNYLDGTSNADQTLIKSAFHPQAQLLLNHSKKAFWQVSASEYASWFSKKSKPRHGHLLSLKIDGDTAVARAKITTYEPVKQYVDQFLLKRIDDKWLIVSKTASQIETKVNKKQLKLAAGKRLLFIASSADFHGNSKLATGTSFSELVHAYDVFIKAGYQVDFVTPKGGQLPLAYINTSDPMHRKYIYDRDFMYALANTAKPEQIEASQYLAVHYVGGGNAMYQVAENKALQEISMQVYEQNQGIVSSVCHGTAGIVNLKLSNGEYLVSGKTISGYPIAFERTDAAYYQEFPFEIETLIKQRGGTFKYGERNQSYVEVDGRIITGTNFQSSKAVAEAMVEIMNKL</sequence>
<dbReference type="EMBL" id="PPSX01000065">
    <property type="protein sequence ID" value="RZQ52109.1"/>
    <property type="molecule type" value="Genomic_DNA"/>
</dbReference>
<dbReference type="InterPro" id="IPR002818">
    <property type="entry name" value="DJ-1/PfpI"/>
</dbReference>
<dbReference type="GO" id="GO:0019172">
    <property type="term" value="F:glyoxalase III activity"/>
    <property type="evidence" value="ECO:0007669"/>
    <property type="project" value="TreeGrafter"/>
</dbReference>
<dbReference type="CDD" id="cd03141">
    <property type="entry name" value="GATase1_Hsp31_like"/>
    <property type="match status" value="1"/>
</dbReference>
<dbReference type="AlphaFoldDB" id="A0A4Q7IKW0"/>
<dbReference type="InterPro" id="IPR050325">
    <property type="entry name" value="Prot/Nucl_acid_deglycase"/>
</dbReference>
<reference evidence="5 6" key="1">
    <citation type="submission" date="2018-01" db="EMBL/GenBank/DDBJ databases">
        <title>Co-occurrence of chitin degradation, pigmentation and bioactivity in marine Pseudoalteromonas.</title>
        <authorList>
            <person name="Paulsen S."/>
            <person name="Gram L."/>
            <person name="Machado H."/>
        </authorList>
    </citation>
    <scope>NUCLEOTIDE SEQUENCE [LARGE SCALE GENOMIC DNA]</scope>
    <source>
        <strain evidence="5 6">S3898</strain>
    </source>
</reference>
<keyword evidence="1" id="KW-0346">Stress response</keyword>
<dbReference type="Gene3D" id="3.40.50.880">
    <property type="match status" value="1"/>
</dbReference>
<evidence type="ECO:0000313" key="6">
    <source>
        <dbReference type="Proteomes" id="UP000291338"/>
    </source>
</evidence>
<dbReference type="SUPFAM" id="SSF52317">
    <property type="entry name" value="Class I glutamine amidotransferase-like"/>
    <property type="match status" value="1"/>
</dbReference>
<dbReference type="SUPFAM" id="SSF54427">
    <property type="entry name" value="NTF2-like"/>
    <property type="match status" value="1"/>
</dbReference>
<protein>
    <submittedName>
        <fullName evidence="5">Peptidase</fullName>
    </submittedName>
</protein>
<gene>
    <name evidence="5" type="ORF">C1E23_15960</name>
</gene>
<evidence type="ECO:0000313" key="5">
    <source>
        <dbReference type="EMBL" id="RZQ52109.1"/>
    </source>
</evidence>
<comment type="caution">
    <text evidence="5">The sequence shown here is derived from an EMBL/GenBank/DDBJ whole genome shotgun (WGS) entry which is preliminary data.</text>
</comment>
<dbReference type="InterPro" id="IPR032710">
    <property type="entry name" value="NTF2-like_dom_sf"/>
</dbReference>
<accession>A0A4Q7IKW0</accession>
<proteinExistence type="inferred from homology"/>
<dbReference type="PANTHER" id="PTHR48094">
    <property type="entry name" value="PROTEIN/NUCLEIC ACID DEGLYCASE DJ-1-RELATED"/>
    <property type="match status" value="1"/>
</dbReference>
<dbReference type="PANTHER" id="PTHR48094:SF11">
    <property type="entry name" value="GLUTATHIONE-INDEPENDENT GLYOXALASE HSP31-RELATED"/>
    <property type="match status" value="1"/>
</dbReference>
<feature type="domain" description="DJ-1/PfpI" evidence="4">
    <location>
        <begin position="172"/>
        <end position="373"/>
    </location>
</feature>
<evidence type="ECO:0000259" key="4">
    <source>
        <dbReference type="Pfam" id="PF01965"/>
    </source>
</evidence>
<dbReference type="GO" id="GO:0019243">
    <property type="term" value="P:methylglyoxal catabolic process to D-lactate via S-lactoyl-glutathione"/>
    <property type="evidence" value="ECO:0007669"/>
    <property type="project" value="TreeGrafter"/>
</dbReference>
<dbReference type="Pfam" id="PF12893">
    <property type="entry name" value="Lumazine_bd_2"/>
    <property type="match status" value="1"/>
</dbReference>
<dbReference type="RefSeq" id="WP_130256525.1">
    <property type="nucleotide sequence ID" value="NZ_PPSX01000065.1"/>
</dbReference>
<dbReference type="InterPro" id="IPR039437">
    <property type="entry name" value="FrzH/put_lumazine-bd"/>
</dbReference>
<dbReference type="GO" id="GO:0005737">
    <property type="term" value="C:cytoplasm"/>
    <property type="evidence" value="ECO:0007669"/>
    <property type="project" value="TreeGrafter"/>
</dbReference>
<organism evidence="5 6">
    <name type="scientific">Pseudoalteromonas phenolica</name>
    <dbReference type="NCBI Taxonomy" id="161398"/>
    <lineage>
        <taxon>Bacteria</taxon>
        <taxon>Pseudomonadati</taxon>
        <taxon>Pseudomonadota</taxon>
        <taxon>Gammaproteobacteria</taxon>
        <taxon>Alteromonadales</taxon>
        <taxon>Pseudoalteromonadaceae</taxon>
        <taxon>Pseudoalteromonas</taxon>
    </lineage>
</organism>
<name>A0A4Q7IKW0_9GAMM</name>
<comment type="similarity">
    <text evidence="3">Belongs to the peptidase C56 family. HSP31-like subfamily.</text>
</comment>
<dbReference type="InterPro" id="IPR029062">
    <property type="entry name" value="Class_I_gatase-like"/>
</dbReference>
<evidence type="ECO:0000256" key="3">
    <source>
        <dbReference type="ARBA" id="ARBA00038493"/>
    </source>
</evidence>
<keyword evidence="2" id="KW-0456">Lyase</keyword>
<evidence type="ECO:0000256" key="1">
    <source>
        <dbReference type="ARBA" id="ARBA00023016"/>
    </source>
</evidence>
<dbReference type="Pfam" id="PF01965">
    <property type="entry name" value="DJ-1_PfpI"/>
    <property type="match status" value="1"/>
</dbReference>